<proteinExistence type="predicted"/>
<dbReference type="AlphaFoldDB" id="A0A0B6YYF9"/>
<dbReference type="EMBL" id="HACG01013625">
    <property type="protein sequence ID" value="CEK60490.1"/>
    <property type="molecule type" value="Transcribed_RNA"/>
</dbReference>
<name>A0A0B6YYF9_9EUPU</name>
<feature type="non-terminal residue" evidence="1">
    <location>
        <position position="1"/>
    </location>
</feature>
<evidence type="ECO:0000313" key="1">
    <source>
        <dbReference type="EMBL" id="CEK60490.1"/>
    </source>
</evidence>
<sequence>RLVIAQLLSVESVYKKLTHSRENGNLDADAKIIVNKVLVKVLEMLYENEEAQIKTCSPCRILMLVESLTKPLQTILNTEWDNVLCDLAVRVKSTFGSALNFSFQCEEH</sequence>
<gene>
    <name evidence="1" type="primary">ORF39547</name>
</gene>
<organism evidence="1">
    <name type="scientific">Arion vulgaris</name>
    <dbReference type="NCBI Taxonomy" id="1028688"/>
    <lineage>
        <taxon>Eukaryota</taxon>
        <taxon>Metazoa</taxon>
        <taxon>Spiralia</taxon>
        <taxon>Lophotrochozoa</taxon>
        <taxon>Mollusca</taxon>
        <taxon>Gastropoda</taxon>
        <taxon>Heterobranchia</taxon>
        <taxon>Euthyneura</taxon>
        <taxon>Panpulmonata</taxon>
        <taxon>Eupulmonata</taxon>
        <taxon>Stylommatophora</taxon>
        <taxon>Helicina</taxon>
        <taxon>Arionoidea</taxon>
        <taxon>Arionidae</taxon>
        <taxon>Arion</taxon>
    </lineage>
</organism>
<protein>
    <recommendedName>
        <fullName evidence="2">Mon2/Sec7/BIG1-like HUS domain-containing protein</fullName>
    </recommendedName>
</protein>
<reference evidence="1" key="1">
    <citation type="submission" date="2014-12" db="EMBL/GenBank/DDBJ databases">
        <title>Insight into the proteome of Arion vulgaris.</title>
        <authorList>
            <person name="Aradska J."/>
            <person name="Bulat T."/>
            <person name="Smidak R."/>
            <person name="Sarate P."/>
            <person name="Gangsoo J."/>
            <person name="Sialana F."/>
            <person name="Bilban M."/>
            <person name="Lubec G."/>
        </authorList>
    </citation>
    <scope>NUCLEOTIDE SEQUENCE</scope>
    <source>
        <tissue evidence="1">Skin</tissue>
    </source>
</reference>
<evidence type="ECO:0008006" key="2">
    <source>
        <dbReference type="Google" id="ProtNLM"/>
    </source>
</evidence>
<accession>A0A0B6YYF9</accession>